<dbReference type="EMBL" id="JACHMY010000001">
    <property type="protein sequence ID" value="MBB5839479.1"/>
    <property type="molecule type" value="Genomic_DNA"/>
</dbReference>
<organism evidence="1 2">
    <name type="scientific">Kribbella italica</name>
    <dbReference type="NCBI Taxonomy" id="1540520"/>
    <lineage>
        <taxon>Bacteria</taxon>
        <taxon>Bacillati</taxon>
        <taxon>Actinomycetota</taxon>
        <taxon>Actinomycetes</taxon>
        <taxon>Propionibacteriales</taxon>
        <taxon>Kribbellaceae</taxon>
        <taxon>Kribbella</taxon>
    </lineage>
</organism>
<name>A0A7W9JC78_9ACTN</name>
<evidence type="ECO:0000313" key="2">
    <source>
        <dbReference type="Proteomes" id="UP000549971"/>
    </source>
</evidence>
<evidence type="ECO:0000313" key="1">
    <source>
        <dbReference type="EMBL" id="MBB5839479.1"/>
    </source>
</evidence>
<dbReference type="AlphaFoldDB" id="A0A7W9JC78"/>
<comment type="caution">
    <text evidence="1">The sequence shown here is derived from an EMBL/GenBank/DDBJ whole genome shotgun (WGS) entry which is preliminary data.</text>
</comment>
<keyword evidence="2" id="KW-1185">Reference proteome</keyword>
<protein>
    <submittedName>
        <fullName evidence="1">Uncharacterized protein</fullName>
    </submittedName>
</protein>
<reference evidence="1 2" key="1">
    <citation type="submission" date="2020-08" db="EMBL/GenBank/DDBJ databases">
        <title>Sequencing the genomes of 1000 actinobacteria strains.</title>
        <authorList>
            <person name="Klenk H.-P."/>
        </authorList>
    </citation>
    <scope>NUCLEOTIDE SEQUENCE [LARGE SCALE GENOMIC DNA]</scope>
    <source>
        <strain evidence="1 2">DSM 28967</strain>
    </source>
</reference>
<accession>A0A7W9JC78</accession>
<sequence>MDNQEMKTKHRVSLLTCLWTDSTWTITETSR</sequence>
<gene>
    <name evidence="1" type="ORF">HDA39_006213</name>
</gene>
<dbReference type="Proteomes" id="UP000549971">
    <property type="component" value="Unassembled WGS sequence"/>
</dbReference>
<proteinExistence type="predicted"/>